<sequence>MLNSYFIHIFLMQMNMFFRAPASATLQPLLSSQSDSLSLNKFNCGIIKDFEQFIFDMIPSEDFKVKLCDACNSSEEVGRKDNLNSTNKTKDCVLLMKDSNHQSLAVKFDPIVACTRLLQEWLRKEVGAVETTGRHKNPYRKSFPIIIIAFMMMLAFVIPMGFQFMVMVGGKALLLSQMALIFGLSGAFRKWNFSGYPWNTGSDTAFFDVGLPLRKNTIDRNKPSVNYHLHENQNLKFPYGY</sequence>
<dbReference type="EMBL" id="GEDC01013561">
    <property type="protein sequence ID" value="JAS23737.1"/>
    <property type="molecule type" value="Transcribed_RNA"/>
</dbReference>
<keyword evidence="1" id="KW-0812">Transmembrane</keyword>
<name>A0A1B6DDF5_9HEMI</name>
<protein>
    <submittedName>
        <fullName evidence="2">Uncharacterized protein</fullName>
    </submittedName>
</protein>
<reference evidence="2" key="1">
    <citation type="submission" date="2015-12" db="EMBL/GenBank/DDBJ databases">
        <title>De novo transcriptome assembly of four potential Pierce s Disease insect vectors from Arizona vineyards.</title>
        <authorList>
            <person name="Tassone E.E."/>
        </authorList>
    </citation>
    <scope>NUCLEOTIDE SEQUENCE</scope>
</reference>
<gene>
    <name evidence="2" type="ORF">g.9338</name>
</gene>
<proteinExistence type="predicted"/>
<dbReference type="AlphaFoldDB" id="A0A1B6DDF5"/>
<dbReference type="InterPro" id="IPR012464">
    <property type="entry name" value="DUF1676"/>
</dbReference>
<evidence type="ECO:0000313" key="2">
    <source>
        <dbReference type="EMBL" id="JAS23737.1"/>
    </source>
</evidence>
<keyword evidence="1" id="KW-1133">Transmembrane helix</keyword>
<dbReference type="Pfam" id="PF07898">
    <property type="entry name" value="DUF1676"/>
    <property type="match status" value="1"/>
</dbReference>
<keyword evidence="1" id="KW-0472">Membrane</keyword>
<accession>A0A1B6DDF5</accession>
<organism evidence="2">
    <name type="scientific">Clastoptera arizonana</name>
    <name type="common">Arizona spittle bug</name>
    <dbReference type="NCBI Taxonomy" id="38151"/>
    <lineage>
        <taxon>Eukaryota</taxon>
        <taxon>Metazoa</taxon>
        <taxon>Ecdysozoa</taxon>
        <taxon>Arthropoda</taxon>
        <taxon>Hexapoda</taxon>
        <taxon>Insecta</taxon>
        <taxon>Pterygota</taxon>
        <taxon>Neoptera</taxon>
        <taxon>Paraneoptera</taxon>
        <taxon>Hemiptera</taxon>
        <taxon>Auchenorrhyncha</taxon>
        <taxon>Cercopoidea</taxon>
        <taxon>Clastopteridae</taxon>
        <taxon>Clastoptera</taxon>
    </lineage>
</organism>
<evidence type="ECO:0000256" key="1">
    <source>
        <dbReference type="SAM" id="Phobius"/>
    </source>
</evidence>
<feature type="transmembrane region" description="Helical" evidence="1">
    <location>
        <begin position="168"/>
        <end position="188"/>
    </location>
</feature>
<feature type="transmembrane region" description="Helical" evidence="1">
    <location>
        <begin position="143"/>
        <end position="162"/>
    </location>
</feature>